<organism evidence="1 2">
    <name type="scientific">Stephania cephalantha</name>
    <dbReference type="NCBI Taxonomy" id="152367"/>
    <lineage>
        <taxon>Eukaryota</taxon>
        <taxon>Viridiplantae</taxon>
        <taxon>Streptophyta</taxon>
        <taxon>Embryophyta</taxon>
        <taxon>Tracheophyta</taxon>
        <taxon>Spermatophyta</taxon>
        <taxon>Magnoliopsida</taxon>
        <taxon>Ranunculales</taxon>
        <taxon>Menispermaceae</taxon>
        <taxon>Menispermoideae</taxon>
        <taxon>Cissampelideae</taxon>
        <taxon>Stephania</taxon>
    </lineage>
</organism>
<sequence length="118" mass="12951">MVLVQQAKKMLARLGATRPNKRLLLPPKSLASVESLSMPLVHKVVLSADLGCIECQKRVADVLSRLKETQSMVVDVLEKKVTLTCASVMKVDSRAQVSAITKYQPLKVFLMLLPSSCT</sequence>
<keyword evidence="2" id="KW-1185">Reference proteome</keyword>
<dbReference type="EMBL" id="JBBNAG010000009">
    <property type="protein sequence ID" value="KAK9105689.1"/>
    <property type="molecule type" value="Genomic_DNA"/>
</dbReference>
<evidence type="ECO:0008006" key="3">
    <source>
        <dbReference type="Google" id="ProtNLM"/>
    </source>
</evidence>
<evidence type="ECO:0000313" key="2">
    <source>
        <dbReference type="Proteomes" id="UP001419268"/>
    </source>
</evidence>
<dbReference type="AlphaFoldDB" id="A0AAP0I2S2"/>
<comment type="caution">
    <text evidence="1">The sequence shown here is derived from an EMBL/GenBank/DDBJ whole genome shotgun (WGS) entry which is preliminary data.</text>
</comment>
<dbReference type="PANTHER" id="PTHR47294">
    <property type="entry name" value="OS08G0431150 PROTEIN"/>
    <property type="match status" value="1"/>
</dbReference>
<accession>A0AAP0I2S2</accession>
<name>A0AAP0I2S2_9MAGN</name>
<dbReference type="GO" id="GO:0046872">
    <property type="term" value="F:metal ion binding"/>
    <property type="evidence" value="ECO:0007669"/>
    <property type="project" value="InterPro"/>
</dbReference>
<gene>
    <name evidence="1" type="ORF">Scep_022533</name>
</gene>
<protein>
    <recommendedName>
        <fullName evidence="3">HMA domain-containing protein</fullName>
    </recommendedName>
</protein>
<proteinExistence type="predicted"/>
<reference evidence="1 2" key="1">
    <citation type="submission" date="2024-01" db="EMBL/GenBank/DDBJ databases">
        <title>Genome assemblies of Stephania.</title>
        <authorList>
            <person name="Yang L."/>
        </authorList>
    </citation>
    <scope>NUCLEOTIDE SEQUENCE [LARGE SCALE GENOMIC DNA]</scope>
    <source>
        <strain evidence="1">JXDWG</strain>
        <tissue evidence="1">Leaf</tissue>
    </source>
</reference>
<dbReference type="SUPFAM" id="SSF55008">
    <property type="entry name" value="HMA, heavy metal-associated domain"/>
    <property type="match status" value="1"/>
</dbReference>
<dbReference type="PANTHER" id="PTHR47294:SF6">
    <property type="entry name" value="HMA DOMAIN-CONTAINING PROTEIN"/>
    <property type="match status" value="1"/>
</dbReference>
<dbReference type="Proteomes" id="UP001419268">
    <property type="component" value="Unassembled WGS sequence"/>
</dbReference>
<dbReference type="InterPro" id="IPR036163">
    <property type="entry name" value="HMA_dom_sf"/>
</dbReference>
<evidence type="ECO:0000313" key="1">
    <source>
        <dbReference type="EMBL" id="KAK9105689.1"/>
    </source>
</evidence>